<dbReference type="RefSeq" id="WP_038373209.1">
    <property type="nucleotide sequence ID" value="NZ_BAAAOW010000002.1"/>
</dbReference>
<gene>
    <name evidence="1" type="ORF">BF93_02805</name>
</gene>
<keyword evidence="2" id="KW-1185">Reference proteome</keyword>
<dbReference type="OrthoDB" id="3215765at2"/>
<name>Z9JRE0_9MICO</name>
<dbReference type="Proteomes" id="UP000023067">
    <property type="component" value="Unassembled WGS sequence"/>
</dbReference>
<evidence type="ECO:0008006" key="3">
    <source>
        <dbReference type="Google" id="ProtNLM"/>
    </source>
</evidence>
<organism evidence="1 2">
    <name type="scientific">Brachybacterium phenoliresistens</name>
    <dbReference type="NCBI Taxonomy" id="396014"/>
    <lineage>
        <taxon>Bacteria</taxon>
        <taxon>Bacillati</taxon>
        <taxon>Actinomycetota</taxon>
        <taxon>Actinomycetes</taxon>
        <taxon>Micrococcales</taxon>
        <taxon>Dermabacteraceae</taxon>
        <taxon>Brachybacterium</taxon>
    </lineage>
</organism>
<evidence type="ECO:0000313" key="2">
    <source>
        <dbReference type="Proteomes" id="UP000023067"/>
    </source>
</evidence>
<proteinExistence type="predicted"/>
<dbReference type="AlphaFoldDB" id="Z9JRE0"/>
<dbReference type="HOGENOM" id="CLU_2680453_0_0_11"/>
<sequence length="74" mass="8374">MSDLIITDVEPETIRALERTAMARGLSRDEFLRHHLELLAETESRPILTRAALARPLSASTDLRDDHQEHRAAS</sequence>
<dbReference type="GO" id="GO:0006355">
    <property type="term" value="P:regulation of DNA-templated transcription"/>
    <property type="evidence" value="ECO:0007669"/>
    <property type="project" value="InterPro"/>
</dbReference>
<comment type="caution">
    <text evidence="1">The sequence shown here is derived from an EMBL/GenBank/DDBJ whole genome shotgun (WGS) entry which is preliminary data.</text>
</comment>
<dbReference type="InterPro" id="IPR013321">
    <property type="entry name" value="Arc_rbn_hlx_hlx"/>
</dbReference>
<accession>Z9JRE0</accession>
<reference evidence="1 2" key="1">
    <citation type="submission" date="2014-02" db="EMBL/GenBank/DDBJ databases">
        <title>Genome sequence of Brachybacterium phenoliresistens strain W13A50.</title>
        <authorList>
            <person name="Wang X."/>
        </authorList>
    </citation>
    <scope>NUCLEOTIDE SEQUENCE [LARGE SCALE GENOMIC DNA]</scope>
    <source>
        <strain evidence="1 2">W13A50</strain>
    </source>
</reference>
<dbReference type="Gene3D" id="1.10.1220.10">
    <property type="entry name" value="Met repressor-like"/>
    <property type="match status" value="1"/>
</dbReference>
<dbReference type="EMBL" id="JDYK01000014">
    <property type="protein sequence ID" value="EWS80558.1"/>
    <property type="molecule type" value="Genomic_DNA"/>
</dbReference>
<protein>
    <recommendedName>
        <fullName evidence="3">CopG family transcriptional regulator</fullName>
    </recommendedName>
</protein>
<dbReference type="PATRIC" id="fig|396014.3.peg.2591"/>
<evidence type="ECO:0000313" key="1">
    <source>
        <dbReference type="EMBL" id="EWS80558.1"/>
    </source>
</evidence>